<dbReference type="Proteomes" id="UP001156140">
    <property type="component" value="Unassembled WGS sequence"/>
</dbReference>
<evidence type="ECO:0000256" key="4">
    <source>
        <dbReference type="ARBA" id="ARBA00022764"/>
    </source>
</evidence>
<dbReference type="Gene3D" id="3.40.190.10">
    <property type="entry name" value="Periplasmic binding protein-like II"/>
    <property type="match status" value="1"/>
</dbReference>
<organism evidence="6 7">
    <name type="scientific">Paradevosia shaoguanensis</name>
    <dbReference type="NCBI Taxonomy" id="1335043"/>
    <lineage>
        <taxon>Bacteria</taxon>
        <taxon>Pseudomonadati</taxon>
        <taxon>Pseudomonadota</taxon>
        <taxon>Alphaproteobacteria</taxon>
        <taxon>Hyphomicrobiales</taxon>
        <taxon>Devosiaceae</taxon>
        <taxon>Paradevosia</taxon>
    </lineage>
</organism>
<comment type="similarity">
    <text evidence="1">Belongs to the bacterial solute-binding protein 1 family.</text>
</comment>
<gene>
    <name evidence="6" type="ORF">ML536_18465</name>
</gene>
<name>A0AA41QR53_9HYPH</name>
<dbReference type="GO" id="GO:1901982">
    <property type="term" value="F:maltose binding"/>
    <property type="evidence" value="ECO:0007669"/>
    <property type="project" value="TreeGrafter"/>
</dbReference>
<accession>A0AA41QR53</accession>
<dbReference type="GO" id="GO:0055085">
    <property type="term" value="P:transmembrane transport"/>
    <property type="evidence" value="ECO:0007669"/>
    <property type="project" value="InterPro"/>
</dbReference>
<evidence type="ECO:0000256" key="5">
    <source>
        <dbReference type="SAM" id="SignalP"/>
    </source>
</evidence>
<keyword evidence="2" id="KW-0813">Transport</keyword>
<evidence type="ECO:0000256" key="2">
    <source>
        <dbReference type="ARBA" id="ARBA00022448"/>
    </source>
</evidence>
<dbReference type="RefSeq" id="WP_182399453.1">
    <property type="nucleotide sequence ID" value="NZ_CP068983.1"/>
</dbReference>
<feature type="signal peptide" evidence="5">
    <location>
        <begin position="1"/>
        <end position="22"/>
    </location>
</feature>
<keyword evidence="7" id="KW-1185">Reference proteome</keyword>
<evidence type="ECO:0000256" key="3">
    <source>
        <dbReference type="ARBA" id="ARBA00022729"/>
    </source>
</evidence>
<feature type="chain" id="PRO_5041363750" evidence="5">
    <location>
        <begin position="23"/>
        <end position="413"/>
    </location>
</feature>
<dbReference type="PANTHER" id="PTHR30061:SF50">
    <property type="entry name" value="MALTOSE_MALTODEXTRIN-BINDING PERIPLASMIC PROTEIN"/>
    <property type="match status" value="1"/>
</dbReference>
<dbReference type="InterPro" id="IPR006061">
    <property type="entry name" value="SBP_1_CS"/>
</dbReference>
<dbReference type="PANTHER" id="PTHR30061">
    <property type="entry name" value="MALTOSE-BINDING PERIPLASMIC PROTEIN"/>
    <property type="match status" value="1"/>
</dbReference>
<evidence type="ECO:0000313" key="6">
    <source>
        <dbReference type="EMBL" id="MCI0128822.1"/>
    </source>
</evidence>
<dbReference type="AlphaFoldDB" id="A0AA41QR53"/>
<reference evidence="6" key="1">
    <citation type="submission" date="2022-03" db="EMBL/GenBank/DDBJ databases">
        <title>The complete genome sequence of a Methyloterrigena soli.</title>
        <authorList>
            <person name="Zi Z."/>
        </authorList>
    </citation>
    <scope>NUCLEOTIDE SEQUENCE</scope>
    <source>
        <strain evidence="6">M48</strain>
    </source>
</reference>
<dbReference type="CDD" id="cd13585">
    <property type="entry name" value="PBP2_TMBP_like"/>
    <property type="match status" value="1"/>
</dbReference>
<dbReference type="GO" id="GO:0055052">
    <property type="term" value="C:ATP-binding cassette (ABC) transporter complex, substrate-binding subunit-containing"/>
    <property type="evidence" value="ECO:0007669"/>
    <property type="project" value="TreeGrafter"/>
</dbReference>
<evidence type="ECO:0000256" key="1">
    <source>
        <dbReference type="ARBA" id="ARBA00008520"/>
    </source>
</evidence>
<dbReference type="EMBL" id="JALAZD010000003">
    <property type="protein sequence ID" value="MCI0128822.1"/>
    <property type="molecule type" value="Genomic_DNA"/>
</dbReference>
<comment type="caution">
    <text evidence="6">The sequence shown here is derived from an EMBL/GenBank/DDBJ whole genome shotgun (WGS) entry which is preliminary data.</text>
</comment>
<keyword evidence="3 5" id="KW-0732">Signal</keyword>
<protein>
    <submittedName>
        <fullName evidence="6">Sugar ABC transporter substrate-binding protein</fullName>
    </submittedName>
</protein>
<dbReference type="Pfam" id="PF13416">
    <property type="entry name" value="SBP_bac_8"/>
    <property type="match status" value="1"/>
</dbReference>
<evidence type="ECO:0000313" key="7">
    <source>
        <dbReference type="Proteomes" id="UP001156140"/>
    </source>
</evidence>
<dbReference type="GO" id="GO:0042956">
    <property type="term" value="P:maltodextrin transmembrane transport"/>
    <property type="evidence" value="ECO:0007669"/>
    <property type="project" value="TreeGrafter"/>
</dbReference>
<dbReference type="InterPro" id="IPR006059">
    <property type="entry name" value="SBP"/>
</dbReference>
<dbReference type="GO" id="GO:0015768">
    <property type="term" value="P:maltose transport"/>
    <property type="evidence" value="ECO:0007669"/>
    <property type="project" value="TreeGrafter"/>
</dbReference>
<proteinExistence type="inferred from homology"/>
<dbReference type="SUPFAM" id="SSF53850">
    <property type="entry name" value="Periplasmic binding protein-like II"/>
    <property type="match status" value="1"/>
</dbReference>
<keyword evidence="4" id="KW-0574">Periplasm</keyword>
<dbReference type="PROSITE" id="PS01037">
    <property type="entry name" value="SBP_BACTERIAL_1"/>
    <property type="match status" value="1"/>
</dbReference>
<sequence>MKALFAAAVSLLALTAAAPAQEAYTFKYPSWMWEEGGVGPWNKDRVAAFEAANPNIKVEATLIPNTSYEQTITTQIAGGDVPDFMPAYTNMIAPMVDAGVLAPLDDCIAGSSFKDRILPSVSFAVIDGKTYGLPVTMSPQSLIYNKKLLDEAGVGIPTTVEEFVAAAKAVKEKTGQWGYVFPNDSNTLFTYIVSMQWIIGMGSDWSKPDGAITANDPRNVEAVTLIKSFLDDQISPKGLDANSVRTMFAEGKAAFMVDGPWVINQVANTNPDLLPEVGFEVMPTPTHAAVTGGAFYVVPEASPHKEDACKLLEVILDPTAQQHYLEDLLQIPGTKVEPSAEFLKTHAWVGKMAEIAAKYPGGIGYAPPGYAIQAPEFRQIAADNLARIYAGEVSVQQGLDDAQKALEDWSKSL</sequence>